<dbReference type="Pfam" id="PF24863">
    <property type="entry name" value="zf-CCCH_Mcm10"/>
    <property type="match status" value="1"/>
</dbReference>
<comment type="similarity">
    <text evidence="2">Belongs to the MCM10 family.</text>
</comment>
<gene>
    <name evidence="11" type="ORF">DdX_09434</name>
</gene>
<dbReference type="InterPro" id="IPR015408">
    <property type="entry name" value="Znf_Mcm10/DnaG"/>
</dbReference>
<evidence type="ECO:0000256" key="8">
    <source>
        <dbReference type="ARBA" id="ARBA00023242"/>
    </source>
</evidence>
<dbReference type="Gene3D" id="2.40.50.140">
    <property type="entry name" value="Nucleic acid-binding proteins"/>
    <property type="match status" value="1"/>
</dbReference>
<keyword evidence="12" id="KW-1185">Reference proteome</keyword>
<dbReference type="GO" id="GO:0003688">
    <property type="term" value="F:DNA replication origin binding"/>
    <property type="evidence" value="ECO:0007669"/>
    <property type="project" value="TreeGrafter"/>
</dbReference>
<sequence length="587" mass="65974">MENDKLSELLAFFDSEDANEEESTSHIKDLSATETPCSSYLCSNVDNATKNYHPLPTNNFVDSGIKRNSLSTTSDSSLFDPDFGIRVSIPQITLKTANTYCSGMKKVKASILRPTNVPTEEWCTMAVIVDKSECRKSANGKEYMIWRVSDLINIQGDPHKVLLFGDCVKNYWKLQTGTVIIITNAQLADPAKNSKGEVTLKLFKATQLLEIGFCPDYGHCKATKATDGNRCTNFVNISKSEYCAFHVQSAVRKLSALRGTFNRTPNPVNKALRASAIPPQETPRGLITVNRNSDKKYVTPNSAPNLGRALPTKEKAKHNLTNLPASQSYAKRSTKPSATPKENFDPRLSATIVTTSQPKSLKEFIIQQNDKPKLASRALAGTVDLTSPQKKTRAQIQEENKIKRAAAILRNSTNTTSQQGTSKNGKDLNDPSKKRTLFGTSLSEDEIRALREKRSKFDFEAVEVEKEREEKYFANREVEEKVESSATTLMEIKNCKVITCKSCDYTAIHQSTFCKTQGHDIYRHTADKRFFKCKDCHQRLICFEVLPTKPCQRCFGKHYERVAMRDERKVQGEKLLIRGEERTFVNT</sequence>
<evidence type="ECO:0000256" key="4">
    <source>
        <dbReference type="ARBA" id="ARBA00022705"/>
    </source>
</evidence>
<dbReference type="SMART" id="SM01280">
    <property type="entry name" value="Mcm10"/>
    <property type="match status" value="1"/>
</dbReference>
<comment type="caution">
    <text evidence="11">The sequence shown here is derived from an EMBL/GenBank/DDBJ whole genome shotgun (WGS) entry which is preliminary data.</text>
</comment>
<feature type="region of interest" description="Disordered" evidence="9">
    <location>
        <begin position="410"/>
        <end position="437"/>
    </location>
</feature>
<dbReference type="Pfam" id="PF09329">
    <property type="entry name" value="zf-primase"/>
    <property type="match status" value="1"/>
</dbReference>
<keyword evidence="7" id="KW-0862">Zinc</keyword>
<comment type="subcellular location">
    <subcellularLocation>
        <location evidence="1">Nucleus</location>
    </subcellularLocation>
</comment>
<accession>A0AAD4N3V5</accession>
<dbReference type="GO" id="GO:0003697">
    <property type="term" value="F:single-stranded DNA binding"/>
    <property type="evidence" value="ECO:0007669"/>
    <property type="project" value="InterPro"/>
</dbReference>
<dbReference type="GO" id="GO:0008270">
    <property type="term" value="F:zinc ion binding"/>
    <property type="evidence" value="ECO:0007669"/>
    <property type="project" value="UniProtKB-KW"/>
</dbReference>
<dbReference type="Pfam" id="PF09332">
    <property type="entry name" value="Mcm10"/>
    <property type="match status" value="1"/>
</dbReference>
<keyword evidence="8" id="KW-0539">Nucleus</keyword>
<evidence type="ECO:0000256" key="2">
    <source>
        <dbReference type="ARBA" id="ARBA00009679"/>
    </source>
</evidence>
<dbReference type="InterPro" id="IPR012340">
    <property type="entry name" value="NA-bd_OB-fold"/>
</dbReference>
<feature type="compositionally biased region" description="Low complexity" evidence="9">
    <location>
        <begin position="411"/>
        <end position="422"/>
    </location>
</feature>
<evidence type="ECO:0000256" key="5">
    <source>
        <dbReference type="ARBA" id="ARBA00022723"/>
    </source>
</evidence>
<dbReference type="InterPro" id="IPR056791">
    <property type="entry name" value="Znf_Mcm10_C"/>
</dbReference>
<dbReference type="Proteomes" id="UP001201812">
    <property type="component" value="Unassembled WGS sequence"/>
</dbReference>
<dbReference type="InterPro" id="IPR040184">
    <property type="entry name" value="Mcm10"/>
</dbReference>
<dbReference type="GO" id="GO:0043596">
    <property type="term" value="C:nuclear replication fork"/>
    <property type="evidence" value="ECO:0007669"/>
    <property type="project" value="TreeGrafter"/>
</dbReference>
<evidence type="ECO:0000256" key="3">
    <source>
        <dbReference type="ARBA" id="ARBA00017770"/>
    </source>
</evidence>
<organism evidence="11 12">
    <name type="scientific">Ditylenchus destructor</name>
    <dbReference type="NCBI Taxonomy" id="166010"/>
    <lineage>
        <taxon>Eukaryota</taxon>
        <taxon>Metazoa</taxon>
        <taxon>Ecdysozoa</taxon>
        <taxon>Nematoda</taxon>
        <taxon>Chromadorea</taxon>
        <taxon>Rhabditida</taxon>
        <taxon>Tylenchina</taxon>
        <taxon>Tylenchomorpha</taxon>
        <taxon>Sphaerularioidea</taxon>
        <taxon>Anguinidae</taxon>
        <taxon>Anguininae</taxon>
        <taxon>Ditylenchus</taxon>
    </lineage>
</organism>
<keyword evidence="4" id="KW-0235">DNA replication</keyword>
<dbReference type="EMBL" id="JAKKPZ010000017">
    <property type="protein sequence ID" value="KAI1712807.1"/>
    <property type="molecule type" value="Genomic_DNA"/>
</dbReference>
<name>A0AAD4N3V5_9BILA</name>
<evidence type="ECO:0000259" key="10">
    <source>
        <dbReference type="SMART" id="SM01280"/>
    </source>
</evidence>
<reference evidence="11" key="1">
    <citation type="submission" date="2022-01" db="EMBL/GenBank/DDBJ databases">
        <title>Genome Sequence Resource for Two Populations of Ditylenchus destructor, the Migratory Endoparasitic Phytonematode.</title>
        <authorList>
            <person name="Zhang H."/>
            <person name="Lin R."/>
            <person name="Xie B."/>
        </authorList>
    </citation>
    <scope>NUCLEOTIDE SEQUENCE</scope>
    <source>
        <strain evidence="11">BazhouSP</strain>
    </source>
</reference>
<feature type="domain" description="Replication factor Mcm10 C-terminal" evidence="10">
    <location>
        <begin position="249"/>
        <end position="587"/>
    </location>
</feature>
<dbReference type="InterPro" id="IPR055065">
    <property type="entry name" value="OB_MCM10"/>
</dbReference>
<evidence type="ECO:0000313" key="11">
    <source>
        <dbReference type="EMBL" id="KAI1712807.1"/>
    </source>
</evidence>
<evidence type="ECO:0000313" key="12">
    <source>
        <dbReference type="Proteomes" id="UP001201812"/>
    </source>
</evidence>
<dbReference type="InterPro" id="IPR015411">
    <property type="entry name" value="Rep_factor_Mcm10_C"/>
</dbReference>
<dbReference type="Pfam" id="PF22379">
    <property type="entry name" value="OB_MCM10"/>
    <property type="match status" value="1"/>
</dbReference>
<dbReference type="PANTHER" id="PTHR13454:SF11">
    <property type="entry name" value="PROTEIN MCM10 HOMOLOG"/>
    <property type="match status" value="1"/>
</dbReference>
<evidence type="ECO:0000256" key="6">
    <source>
        <dbReference type="ARBA" id="ARBA00022771"/>
    </source>
</evidence>
<protein>
    <recommendedName>
        <fullName evidence="3">Protein MCM10 homolog</fullName>
    </recommendedName>
</protein>
<keyword evidence="5" id="KW-0479">Metal-binding</keyword>
<feature type="compositionally biased region" description="Basic and acidic residues" evidence="9">
    <location>
        <begin position="424"/>
        <end position="433"/>
    </location>
</feature>
<keyword evidence="6" id="KW-0863">Zinc-finger</keyword>
<evidence type="ECO:0000256" key="1">
    <source>
        <dbReference type="ARBA" id="ARBA00004123"/>
    </source>
</evidence>
<dbReference type="GO" id="GO:0006270">
    <property type="term" value="P:DNA replication initiation"/>
    <property type="evidence" value="ECO:0007669"/>
    <property type="project" value="InterPro"/>
</dbReference>
<proteinExistence type="inferred from homology"/>
<dbReference type="PANTHER" id="PTHR13454">
    <property type="entry name" value="PROTEIN MCM10 HOMOLOG"/>
    <property type="match status" value="1"/>
</dbReference>
<evidence type="ECO:0000256" key="7">
    <source>
        <dbReference type="ARBA" id="ARBA00022833"/>
    </source>
</evidence>
<dbReference type="AlphaFoldDB" id="A0AAD4N3V5"/>
<evidence type="ECO:0000256" key="9">
    <source>
        <dbReference type="SAM" id="MobiDB-lite"/>
    </source>
</evidence>